<dbReference type="PANTHER" id="PTHR11309">
    <property type="entry name" value="FRIZZLED"/>
    <property type="match status" value="1"/>
</dbReference>
<keyword evidence="10 13" id="KW-1015">Disulfide bond</keyword>
<keyword evidence="12" id="KW-0325">Glycoprotein</keyword>
<feature type="disulfide bond" evidence="13">
    <location>
        <begin position="56"/>
        <end position="102"/>
    </location>
</feature>
<dbReference type="SMART" id="SM00063">
    <property type="entry name" value="FRI"/>
    <property type="match status" value="1"/>
</dbReference>
<comment type="similarity">
    <text evidence="2">Belongs to the G-protein coupled receptor Fz/Smo family.</text>
</comment>
<dbReference type="Gene3D" id="1.20.1070.10">
    <property type="entry name" value="Rhodopsin 7-helix transmembrane proteins"/>
    <property type="match status" value="1"/>
</dbReference>
<dbReference type="CDD" id="cd15034">
    <property type="entry name" value="7tmF_FZD1_2_7-like"/>
    <property type="match status" value="1"/>
</dbReference>
<evidence type="ECO:0000256" key="3">
    <source>
        <dbReference type="ARBA" id="ARBA00022473"/>
    </source>
</evidence>
<dbReference type="PROSITE" id="PS50261">
    <property type="entry name" value="G_PROTEIN_RECEP_F2_4"/>
    <property type="match status" value="1"/>
</dbReference>
<evidence type="ECO:0000256" key="12">
    <source>
        <dbReference type="ARBA" id="ARBA00023180"/>
    </source>
</evidence>
<evidence type="ECO:0000256" key="7">
    <source>
        <dbReference type="ARBA" id="ARBA00022729"/>
    </source>
</evidence>
<feature type="disulfide bond" evidence="13">
    <location>
        <begin position="48"/>
        <end position="109"/>
    </location>
</feature>
<evidence type="ECO:0000256" key="9">
    <source>
        <dbReference type="ARBA" id="ARBA00023136"/>
    </source>
</evidence>
<dbReference type="PANTHER" id="PTHR11309:SF47">
    <property type="entry name" value="FRIZZLED"/>
    <property type="match status" value="1"/>
</dbReference>
<comment type="subcellular location">
    <subcellularLocation>
        <location evidence="1">Cell membrane</location>
        <topology evidence="1">Multi-pass membrane protein</topology>
    </subcellularLocation>
</comment>
<dbReference type="InterPro" id="IPR015526">
    <property type="entry name" value="Frizzled/SFRP"/>
</dbReference>
<feature type="domain" description="FZ" evidence="15">
    <location>
        <begin position="43"/>
        <end position="165"/>
    </location>
</feature>
<comment type="caution">
    <text evidence="13">Lacks conserved residue(s) required for the propagation of feature annotation.</text>
</comment>
<sequence length="607" mass="68579">MELRTPSGRSVVSSMKMAFVLLSFSVSSINSLSTRVSDKDSLPHHERCEQITIPFCTNMPYNKTIMPNLLNHQKQEDAGLEVHVYFPLIKVNCSPDMQLFLCSVYAPVCTLLERPIPPCRSLCQSAKEGCESLMNRFGFPWPEGLDCEKFPVTMSGDEKDICFGENKTSSSAPTSGSSPDGVWNFPMHQFENNKHLPGVAKTSSGDIFSNPAGNIPKILEPGQRFRFGFSCPRQFAVPKGLDYTFSVGNVREKNCGAPCDEMFFTTQEKRFARIWIGVWSTLCLFSCLFTVLTFLFDTNRFRYPERPIIFLSGCYLAVSAAHVAGFLMGDQIACRDPFPPPANMPNIKMVSTVTQGTKHEACTIVFMVLYFFSMASSIWWVVLTLTWYLAAGLKWGHEAIEGSSQFFHLAAWAVPAVKTITVLTMGKVEGDVLSGVCTVSSWDSTALLSFVLVPLSIYLVIGIGFLLSGFVSLFRIRTVMKHDGTRTDKLEKLMIRIGVFSVLYLVPAASVMGCQFYEWYYHDMWMVTWNWEKCKSRNPYAIPCPQMLANGKQHEQVKPNFEIFMIKYLMALIVGITSSFWVWSSKTLLTWKNFFRRFRSHKAEAYV</sequence>
<evidence type="ECO:0000259" key="16">
    <source>
        <dbReference type="PROSITE" id="PS50261"/>
    </source>
</evidence>
<keyword evidence="6 14" id="KW-0812">Transmembrane</keyword>
<dbReference type="InterPro" id="IPR000539">
    <property type="entry name" value="Frizzled/Smoothened_7TM"/>
</dbReference>
<organism evidence="17 18">
    <name type="scientific">Cloeon dipterum</name>
    <dbReference type="NCBI Taxonomy" id="197152"/>
    <lineage>
        <taxon>Eukaryota</taxon>
        <taxon>Metazoa</taxon>
        <taxon>Ecdysozoa</taxon>
        <taxon>Arthropoda</taxon>
        <taxon>Hexapoda</taxon>
        <taxon>Insecta</taxon>
        <taxon>Pterygota</taxon>
        <taxon>Palaeoptera</taxon>
        <taxon>Ephemeroptera</taxon>
        <taxon>Pisciforma</taxon>
        <taxon>Baetidae</taxon>
        <taxon>Cloeon</taxon>
    </lineage>
</organism>
<protein>
    <submittedName>
        <fullName evidence="17">Uncharacterized protein</fullName>
    </submittedName>
</protein>
<dbReference type="SMART" id="SM01330">
    <property type="entry name" value="Frizzled"/>
    <property type="match status" value="1"/>
</dbReference>
<feature type="transmembrane region" description="Helical" evidence="14">
    <location>
        <begin position="274"/>
        <end position="296"/>
    </location>
</feature>
<evidence type="ECO:0000256" key="13">
    <source>
        <dbReference type="PROSITE-ProRule" id="PRU00090"/>
    </source>
</evidence>
<feature type="transmembrane region" description="Helical" evidence="14">
    <location>
        <begin position="446"/>
        <end position="474"/>
    </location>
</feature>
<dbReference type="GO" id="GO:0017147">
    <property type="term" value="F:Wnt-protein binding"/>
    <property type="evidence" value="ECO:0007669"/>
    <property type="project" value="TreeGrafter"/>
</dbReference>
<dbReference type="Pfam" id="PF01534">
    <property type="entry name" value="Frizzled"/>
    <property type="match status" value="1"/>
</dbReference>
<dbReference type="GO" id="GO:0042813">
    <property type="term" value="F:Wnt receptor activity"/>
    <property type="evidence" value="ECO:0007669"/>
    <property type="project" value="TreeGrafter"/>
</dbReference>
<evidence type="ECO:0000256" key="2">
    <source>
        <dbReference type="ARBA" id="ARBA00008077"/>
    </source>
</evidence>
<evidence type="ECO:0000256" key="4">
    <source>
        <dbReference type="ARBA" id="ARBA00022475"/>
    </source>
</evidence>
<name>A0A8S1CNM1_9INSE</name>
<keyword evidence="11" id="KW-0675">Receptor</keyword>
<dbReference type="PRINTS" id="PR00489">
    <property type="entry name" value="FRIZZLED"/>
</dbReference>
<dbReference type="OrthoDB" id="10053709at2759"/>
<accession>A0A8S1CNM1</accession>
<dbReference type="GO" id="GO:0005886">
    <property type="term" value="C:plasma membrane"/>
    <property type="evidence" value="ECO:0007669"/>
    <property type="project" value="UniProtKB-SubCell"/>
</dbReference>
<feature type="transmembrane region" description="Helical" evidence="14">
    <location>
        <begin position="568"/>
        <end position="589"/>
    </location>
</feature>
<evidence type="ECO:0000256" key="8">
    <source>
        <dbReference type="ARBA" id="ARBA00022989"/>
    </source>
</evidence>
<evidence type="ECO:0000256" key="11">
    <source>
        <dbReference type="ARBA" id="ARBA00023170"/>
    </source>
</evidence>
<proteinExistence type="inferred from homology"/>
<keyword evidence="5" id="KW-0879">Wnt signaling pathway</keyword>
<dbReference type="CDD" id="cd07458">
    <property type="entry name" value="CRD_FZ1_like"/>
    <property type="match status" value="1"/>
</dbReference>
<keyword evidence="8 14" id="KW-1133">Transmembrane helix</keyword>
<dbReference type="SUPFAM" id="SSF63501">
    <property type="entry name" value="Frizzled cysteine-rich domain"/>
    <property type="match status" value="1"/>
</dbReference>
<gene>
    <name evidence="17" type="ORF">CLODIP_2_CD13320</name>
</gene>
<evidence type="ECO:0000313" key="17">
    <source>
        <dbReference type="EMBL" id="CAB3366993.1"/>
    </source>
</evidence>
<feature type="transmembrane region" description="Helical" evidence="14">
    <location>
        <begin position="364"/>
        <end position="385"/>
    </location>
</feature>
<dbReference type="Gene3D" id="1.10.2000.10">
    <property type="entry name" value="Frizzled cysteine-rich domain"/>
    <property type="match status" value="1"/>
</dbReference>
<keyword evidence="9 14" id="KW-0472">Membrane</keyword>
<dbReference type="PROSITE" id="PS50038">
    <property type="entry name" value="FZ"/>
    <property type="match status" value="1"/>
</dbReference>
<dbReference type="InterPro" id="IPR017981">
    <property type="entry name" value="GPCR_2-like_7TM"/>
</dbReference>
<evidence type="ECO:0000259" key="15">
    <source>
        <dbReference type="PROSITE" id="PS50038"/>
    </source>
</evidence>
<feature type="domain" description="G-protein coupled receptors family 2 profile 2" evidence="16">
    <location>
        <begin position="272"/>
        <end position="590"/>
    </location>
</feature>
<evidence type="ECO:0000256" key="6">
    <source>
        <dbReference type="ARBA" id="ARBA00022692"/>
    </source>
</evidence>
<keyword evidence="4" id="KW-1003">Cell membrane</keyword>
<feature type="transmembrane region" description="Helical" evidence="14">
    <location>
        <begin position="308"/>
        <end position="328"/>
    </location>
</feature>
<dbReference type="FunFam" id="1.10.2000.10:FF:000016">
    <property type="entry name" value="Frizzled"/>
    <property type="match status" value="1"/>
</dbReference>
<dbReference type="AlphaFoldDB" id="A0A8S1CNM1"/>
<evidence type="ECO:0000256" key="1">
    <source>
        <dbReference type="ARBA" id="ARBA00004651"/>
    </source>
</evidence>
<evidence type="ECO:0000256" key="5">
    <source>
        <dbReference type="ARBA" id="ARBA00022687"/>
    </source>
</evidence>
<dbReference type="InterPro" id="IPR020067">
    <property type="entry name" value="Frizzled_dom"/>
</dbReference>
<evidence type="ECO:0000256" key="10">
    <source>
        <dbReference type="ARBA" id="ARBA00023157"/>
    </source>
</evidence>
<comment type="caution">
    <text evidence="17">The sequence shown here is derived from an EMBL/GenBank/DDBJ whole genome shotgun (WGS) entry which is preliminary data.</text>
</comment>
<keyword evidence="3" id="KW-0217">Developmental protein</keyword>
<reference evidence="17 18" key="1">
    <citation type="submission" date="2020-04" db="EMBL/GenBank/DDBJ databases">
        <authorList>
            <person name="Alioto T."/>
            <person name="Alioto T."/>
            <person name="Gomez Garrido J."/>
        </authorList>
    </citation>
    <scope>NUCLEOTIDE SEQUENCE [LARGE SCALE GENOMIC DNA]</scope>
</reference>
<keyword evidence="7" id="KW-0732">Signal</keyword>
<evidence type="ECO:0000256" key="14">
    <source>
        <dbReference type="SAM" id="Phobius"/>
    </source>
</evidence>
<dbReference type="EMBL" id="CADEPI010000027">
    <property type="protein sequence ID" value="CAB3366993.1"/>
    <property type="molecule type" value="Genomic_DNA"/>
</dbReference>
<keyword evidence="18" id="KW-1185">Reference proteome</keyword>
<dbReference type="Proteomes" id="UP000494165">
    <property type="component" value="Unassembled WGS sequence"/>
</dbReference>
<dbReference type="InterPro" id="IPR036790">
    <property type="entry name" value="Frizzled_dom_sf"/>
</dbReference>
<dbReference type="Pfam" id="PF01392">
    <property type="entry name" value="Fz"/>
    <property type="match status" value="1"/>
</dbReference>
<dbReference type="GO" id="GO:0035567">
    <property type="term" value="P:non-canonical Wnt signaling pathway"/>
    <property type="evidence" value="ECO:0007669"/>
    <property type="project" value="TreeGrafter"/>
</dbReference>
<feature type="transmembrane region" description="Helical" evidence="14">
    <location>
        <begin position="495"/>
        <end position="520"/>
    </location>
</feature>
<evidence type="ECO:0000313" key="18">
    <source>
        <dbReference type="Proteomes" id="UP000494165"/>
    </source>
</evidence>
<dbReference type="GO" id="GO:0060070">
    <property type="term" value="P:canonical Wnt signaling pathway"/>
    <property type="evidence" value="ECO:0007669"/>
    <property type="project" value="TreeGrafter"/>
</dbReference>
<feature type="disulfide bond" evidence="13">
    <location>
        <begin position="123"/>
        <end position="147"/>
    </location>
</feature>